<protein>
    <submittedName>
        <fullName evidence="2">Uncharacterized protein</fullName>
    </submittedName>
</protein>
<feature type="coiled-coil region" evidence="1">
    <location>
        <begin position="106"/>
        <end position="154"/>
    </location>
</feature>
<comment type="caution">
    <text evidence="2">The sequence shown here is derived from an EMBL/GenBank/DDBJ whole genome shotgun (WGS) entry which is preliminary data.</text>
</comment>
<dbReference type="Proteomes" id="UP001211907">
    <property type="component" value="Unassembled WGS sequence"/>
</dbReference>
<gene>
    <name evidence="2" type="ORF">HK100_011870</name>
</gene>
<reference evidence="2" key="1">
    <citation type="submission" date="2020-05" db="EMBL/GenBank/DDBJ databases">
        <title>Phylogenomic resolution of chytrid fungi.</title>
        <authorList>
            <person name="Stajich J.E."/>
            <person name="Amses K."/>
            <person name="Simmons R."/>
            <person name="Seto K."/>
            <person name="Myers J."/>
            <person name="Bonds A."/>
            <person name="Quandt C.A."/>
            <person name="Barry K."/>
            <person name="Liu P."/>
            <person name="Grigoriev I."/>
            <person name="Longcore J.E."/>
            <person name="James T.Y."/>
        </authorList>
    </citation>
    <scope>NUCLEOTIDE SEQUENCE</scope>
    <source>
        <strain evidence="2">JEL0513</strain>
    </source>
</reference>
<evidence type="ECO:0000256" key="1">
    <source>
        <dbReference type="SAM" id="Coils"/>
    </source>
</evidence>
<name>A0AAD5T0N5_9FUNG</name>
<keyword evidence="3" id="KW-1185">Reference proteome</keyword>
<feature type="non-terminal residue" evidence="2">
    <location>
        <position position="299"/>
    </location>
</feature>
<dbReference type="EMBL" id="JADGJH010000788">
    <property type="protein sequence ID" value="KAJ3122692.1"/>
    <property type="molecule type" value="Genomic_DNA"/>
</dbReference>
<dbReference type="AlphaFoldDB" id="A0AAD5T0N5"/>
<evidence type="ECO:0000313" key="3">
    <source>
        <dbReference type="Proteomes" id="UP001211907"/>
    </source>
</evidence>
<sequence length="299" mass="35316">MTPFIVSPNNILSNSNTELIPNQYPLHARTLEILAMKPAFQFQTDQIEEMKAFKATVFEEMKTLKHQLTTLAAERERMKDEHAKIVVFHQKENARLRDGNSSLELVRSLERENRRLADDLKIFMAQSEQQKEIIKDLEINLSLQKAKLRHANESNDLKQKIIQEFEKRATENTDEYDAKQISVLREFQAHRLQDLYQKSRRHLEVERKQNDLLRRTLTESQNAYVVEALKADVAALMEENLKLRKDNIAMRNIQFHQEKEILTLTESNQKQTIQDLDQKIHLLKAQISKMETREKEMRL</sequence>
<evidence type="ECO:0000313" key="2">
    <source>
        <dbReference type="EMBL" id="KAJ3122692.1"/>
    </source>
</evidence>
<keyword evidence="1" id="KW-0175">Coiled coil</keyword>
<proteinExistence type="predicted"/>
<organism evidence="2 3">
    <name type="scientific">Physocladia obscura</name>
    <dbReference type="NCBI Taxonomy" id="109957"/>
    <lineage>
        <taxon>Eukaryota</taxon>
        <taxon>Fungi</taxon>
        <taxon>Fungi incertae sedis</taxon>
        <taxon>Chytridiomycota</taxon>
        <taxon>Chytridiomycota incertae sedis</taxon>
        <taxon>Chytridiomycetes</taxon>
        <taxon>Chytridiales</taxon>
        <taxon>Chytriomycetaceae</taxon>
        <taxon>Physocladia</taxon>
    </lineage>
</organism>
<accession>A0AAD5T0N5</accession>